<dbReference type="SMART" id="SM00089">
    <property type="entry name" value="PKD"/>
    <property type="match status" value="5"/>
</dbReference>
<comment type="caution">
    <text evidence="15">The sequence shown here is derived from an EMBL/GenBank/DDBJ whole genome shotgun (WGS) entry which is preliminary data.</text>
</comment>
<dbReference type="GO" id="GO:0042995">
    <property type="term" value="C:cell projection"/>
    <property type="evidence" value="ECO:0007669"/>
    <property type="project" value="UniProtKB-SubCell"/>
</dbReference>
<dbReference type="Pfam" id="PF18911">
    <property type="entry name" value="PKD_4"/>
    <property type="match status" value="5"/>
</dbReference>
<keyword evidence="6 12" id="KW-1133">Transmembrane helix</keyword>
<keyword evidence="10" id="KW-0378">Hydrolase</keyword>
<evidence type="ECO:0000256" key="10">
    <source>
        <dbReference type="ARBA" id="ARBA00023295"/>
    </source>
</evidence>
<keyword evidence="4" id="KW-0732">Signal</keyword>
<evidence type="ECO:0000256" key="7">
    <source>
        <dbReference type="ARBA" id="ARBA00023136"/>
    </source>
</evidence>
<name>A0AAW8EVK5_9MICO</name>
<dbReference type="InterPro" id="IPR001791">
    <property type="entry name" value="Laminin_G"/>
</dbReference>
<evidence type="ECO:0000256" key="3">
    <source>
        <dbReference type="ARBA" id="ARBA00022692"/>
    </source>
</evidence>
<dbReference type="InterPro" id="IPR000601">
    <property type="entry name" value="PKD_dom"/>
</dbReference>
<feature type="transmembrane region" description="Helical" evidence="12">
    <location>
        <begin position="60"/>
        <end position="83"/>
    </location>
</feature>
<evidence type="ECO:0000259" key="14">
    <source>
        <dbReference type="PROSITE" id="PS50853"/>
    </source>
</evidence>
<keyword evidence="3 12" id="KW-0812">Transmembrane</keyword>
<keyword evidence="7 12" id="KW-0472">Membrane</keyword>
<keyword evidence="16" id="KW-1185">Reference proteome</keyword>
<dbReference type="SMART" id="SM00282">
    <property type="entry name" value="LamG"/>
    <property type="match status" value="2"/>
</dbReference>
<dbReference type="InterPro" id="IPR003961">
    <property type="entry name" value="FN3_dom"/>
</dbReference>
<dbReference type="PROSITE" id="PS50093">
    <property type="entry name" value="PKD"/>
    <property type="match status" value="5"/>
</dbReference>
<dbReference type="GO" id="GO:0006816">
    <property type="term" value="P:calcium ion transport"/>
    <property type="evidence" value="ECO:0007669"/>
    <property type="project" value="TreeGrafter"/>
</dbReference>
<keyword evidence="10" id="KW-0326">Glycosidase</keyword>
<dbReference type="InterPro" id="IPR036116">
    <property type="entry name" value="FN3_sf"/>
</dbReference>
<dbReference type="PANTHER" id="PTHR46730">
    <property type="entry name" value="POLYCYSTIN-1"/>
    <property type="match status" value="1"/>
</dbReference>
<gene>
    <name evidence="15" type="ORF">QFZ53_001061</name>
</gene>
<evidence type="ECO:0000313" key="16">
    <source>
        <dbReference type="Proteomes" id="UP001244427"/>
    </source>
</evidence>
<keyword evidence="5" id="KW-0677">Repeat</keyword>
<dbReference type="PROSITE" id="PS50853">
    <property type="entry name" value="FN3"/>
    <property type="match status" value="1"/>
</dbReference>
<dbReference type="EMBL" id="JAUSXV010000001">
    <property type="protein sequence ID" value="MDQ0646865.1"/>
    <property type="molecule type" value="Genomic_DNA"/>
</dbReference>
<evidence type="ECO:0000256" key="1">
    <source>
        <dbReference type="ARBA" id="ARBA00004141"/>
    </source>
</evidence>
<evidence type="ECO:0000259" key="13">
    <source>
        <dbReference type="PROSITE" id="PS50093"/>
    </source>
</evidence>
<evidence type="ECO:0000256" key="11">
    <source>
        <dbReference type="ARBA" id="ARBA00023326"/>
    </source>
</evidence>
<dbReference type="GO" id="GO:0005886">
    <property type="term" value="C:plasma membrane"/>
    <property type="evidence" value="ECO:0007669"/>
    <property type="project" value="TreeGrafter"/>
</dbReference>
<organism evidence="15 16">
    <name type="scientific">Microbacterium natoriense</name>
    <dbReference type="NCBI Taxonomy" id="284570"/>
    <lineage>
        <taxon>Bacteria</taxon>
        <taxon>Bacillati</taxon>
        <taxon>Actinomycetota</taxon>
        <taxon>Actinomycetes</taxon>
        <taxon>Micrococcales</taxon>
        <taxon>Microbacteriaceae</taxon>
        <taxon>Microbacterium</taxon>
    </lineage>
</organism>
<dbReference type="Gene3D" id="2.60.40.10">
    <property type="entry name" value="Immunoglobulins"/>
    <property type="match status" value="6"/>
</dbReference>
<dbReference type="InterPro" id="IPR013783">
    <property type="entry name" value="Ig-like_fold"/>
</dbReference>
<dbReference type="CDD" id="cd00146">
    <property type="entry name" value="PKD"/>
    <property type="match status" value="5"/>
</dbReference>
<feature type="domain" description="PKD" evidence="13">
    <location>
        <begin position="1081"/>
        <end position="1161"/>
    </location>
</feature>
<dbReference type="SUPFAM" id="SSF63825">
    <property type="entry name" value="YWTD domain"/>
    <property type="match status" value="1"/>
</dbReference>
<dbReference type="GO" id="GO:0016798">
    <property type="term" value="F:hydrolase activity, acting on glycosyl bonds"/>
    <property type="evidence" value="ECO:0007669"/>
    <property type="project" value="UniProtKB-KW"/>
</dbReference>
<dbReference type="Proteomes" id="UP001244427">
    <property type="component" value="Unassembled WGS sequence"/>
</dbReference>
<comment type="subcellular location">
    <subcellularLocation>
        <location evidence="2">Cell projection</location>
    </subcellularLocation>
    <subcellularLocation>
        <location evidence="1">Membrane</location>
        <topology evidence="1">Multi-pass membrane protein</topology>
    </subcellularLocation>
</comment>
<feature type="domain" description="PKD" evidence="13">
    <location>
        <begin position="1251"/>
        <end position="1329"/>
    </location>
</feature>
<reference evidence="15 16" key="1">
    <citation type="submission" date="2023-07" db="EMBL/GenBank/DDBJ databases">
        <title>Comparative genomics of wheat-associated soil bacteria to identify genetic determinants of phenazine resistance.</title>
        <authorList>
            <person name="Mouncey N."/>
        </authorList>
    </citation>
    <scope>NUCLEOTIDE SEQUENCE [LARGE SCALE GENOMIC DNA]</scope>
    <source>
        <strain evidence="15 16">W4I9-1</strain>
    </source>
</reference>
<dbReference type="Pfam" id="PF13385">
    <property type="entry name" value="Laminin_G_3"/>
    <property type="match status" value="2"/>
</dbReference>
<dbReference type="GO" id="GO:0005261">
    <property type="term" value="F:monoatomic cation channel activity"/>
    <property type="evidence" value="ECO:0007669"/>
    <property type="project" value="TreeGrafter"/>
</dbReference>
<evidence type="ECO:0000256" key="2">
    <source>
        <dbReference type="ARBA" id="ARBA00004316"/>
    </source>
</evidence>
<dbReference type="Gene3D" id="2.60.120.200">
    <property type="match status" value="2"/>
</dbReference>
<evidence type="ECO:0000256" key="12">
    <source>
        <dbReference type="SAM" id="Phobius"/>
    </source>
</evidence>
<dbReference type="CDD" id="cd00063">
    <property type="entry name" value="FN3"/>
    <property type="match status" value="1"/>
</dbReference>
<dbReference type="SMART" id="SM00560">
    <property type="entry name" value="LamGL"/>
    <property type="match status" value="2"/>
</dbReference>
<keyword evidence="8" id="KW-1015">Disulfide bond</keyword>
<proteinExistence type="predicted"/>
<evidence type="ECO:0000256" key="4">
    <source>
        <dbReference type="ARBA" id="ARBA00022729"/>
    </source>
</evidence>
<dbReference type="InterPro" id="IPR006558">
    <property type="entry name" value="LamG-like"/>
</dbReference>
<evidence type="ECO:0000256" key="8">
    <source>
        <dbReference type="ARBA" id="ARBA00023157"/>
    </source>
</evidence>
<evidence type="ECO:0000256" key="9">
    <source>
        <dbReference type="ARBA" id="ARBA00023273"/>
    </source>
</evidence>
<dbReference type="GO" id="GO:0000272">
    <property type="term" value="P:polysaccharide catabolic process"/>
    <property type="evidence" value="ECO:0007669"/>
    <property type="project" value="UniProtKB-KW"/>
</dbReference>
<protein>
    <submittedName>
        <fullName evidence="15">PKD repeat protein</fullName>
    </submittedName>
</protein>
<keyword evidence="9" id="KW-0966">Cell projection</keyword>
<evidence type="ECO:0000256" key="6">
    <source>
        <dbReference type="ARBA" id="ARBA00022989"/>
    </source>
</evidence>
<feature type="domain" description="PKD" evidence="13">
    <location>
        <begin position="1550"/>
        <end position="1627"/>
    </location>
</feature>
<feature type="domain" description="PKD" evidence="13">
    <location>
        <begin position="1166"/>
        <end position="1242"/>
    </location>
</feature>
<dbReference type="CDD" id="cd00110">
    <property type="entry name" value="LamG"/>
    <property type="match status" value="1"/>
</dbReference>
<dbReference type="SUPFAM" id="SSF49899">
    <property type="entry name" value="Concanavalin A-like lectins/glucanases"/>
    <property type="match status" value="2"/>
</dbReference>
<feature type="domain" description="PKD" evidence="13">
    <location>
        <begin position="1635"/>
        <end position="1719"/>
    </location>
</feature>
<dbReference type="InterPro" id="IPR013320">
    <property type="entry name" value="ConA-like_dom_sf"/>
</dbReference>
<dbReference type="InterPro" id="IPR035986">
    <property type="entry name" value="PKD_dom_sf"/>
</dbReference>
<sequence length="1924" mass="197739">MQALLYAQPRGKGRLWETVFMKRRSGVRCAELWGEKVHINWGGRFVAAEKRVIRSRGASLLGAIATALALTIGALVVPAAAVADTVPAAGTPETFAGDALPTVQIDGVVYAQEVVGNTVYVGGSFAKARPAGSPAGTNETPRANLLAYDLTTGALISSWNPGTNGTVLDIKKSADGSRIYVAGMFSQAAGAWRYRVAAFDTATGALITNWAPEANGRIDSIAVADSTIYLAGEFTTLNGTQRTKVGAVSASTGAVTGFTADVQGGYGAKGVVVSPDRSKVVVAGSFTSVNGSTNPGRGITALDASTGALMPWAMNSVLRDAGTVAAMYSLSSDGDSVYGTGFDYGGTSQDGFEGSFRASWVDGSLTWMEDCHGDSYDVAPTADAIYVVGHPHYCGNIGAFPETNPRSYHHSLAFSKTPTGPVITPDTQGYRSFTGQQAPSLLQWYPEYVPGSYTGQSQGPWQVSASGDYLLIGGEFLKVNGTAQQGIVRFAKKNVAPNTQGPQVQGGAWTLSATSNQTGVNRVSWNANYDRDNQSLHYQVFRQDKGMTTPLYEVDQLSNFWTRPAMSYRDTSAVPGSTYNYRVRAIDAFGNSTQTDWVPVTTAAAGVSTAYDDAVLASGAVDYWPMNEASGASAFDWAGSNDLVVASATRGATGPNLVTATTATTFSGSSGSGARTSTSIPGPQTFTVEAWFKTSSLRGGKIVGFGSSATGNSSSYDRQVYLDNSGRVTFGVYSGAARTISSGTGFNDNKWHQVVASLSPAGQVLYVDGVKIGERTDTTSAQAYTGYWRIGGDSVSSWPNAGTSGYLSGAISNVAVYDKALTRGEIDAHWVASGRSTTMTQAPADSYGKAVFGLDPTLYWRLGETGTATTAVDAGMNKSTGTYTGSTSILVKGQAGALSGVSSTAVRWAPTTGTTTARLAGTKQYVNPQIFSVEAWFKTTTAAGGKIVGFGDSNSGLSSSNDRHVYMSPNGTLNFGVYNNGQTLISTSSAYNDGQWHHVVGELSGNGMAFYVDGAVVGTNPNTAAQNYNGYWRVGNDSGWGGATTFTGTIDEVAVYGTALTQSQVNEHYQLGAFGSVNQAPTAAFSAIPTNLDVAFDASTSTDLDGTIASYKWTFGDGGTSTAGPTAAHTYAAGGTYQVKLTVTDDRGTTDSITQSVTVQAANVLPTAAFDATMTHMSVSADATASTDSDGTIATYSWSFGDGAVGSGVTATHVYSTPGDYTVTLTVTDDRGGSTIATKQVTAALAPNVLPSAALSATIENLTASLDASASTDSDGQIVSYAWNFGDAATKTTTTPTTTHDYATAGAFTVTVTVTDNRGGTATATKQVTAVEPPKFAVVAEDQFQRTAATGWGTADKGGAWTTSGGNASFSVDGSAGRIVSNIYDTRGAMLNSVSSKNADLTAKFAVDRTGAGYSWTLIGRQIGSDNYSARVRFEAGNTMRLYILHGEAAIGASYVLPGTYVPGDELSVRLQVTGTSPTTVRAKVWRSADAEPASWQLSGTDTTSALQAPGSVGVLTYLGGSSTTPTATMSLNSLSVVDPSSPTAPNQLPTAAFTPTPAGLVVNVDASASTDADGTIQSYAWTFGDGGTATGPTASHAYAAAGTYPVKLTVTDDRGGVSTKTIDVTVAPAPNQAPVAAFTANATGLSVATDSTGSTDADGTIQSYAWAFGDGTTGTGATATHVYTAAGTYSVTLTVTDNAGATGSVVKQVTVTAPPAANLLASDAFARTVAAGGWGSADLGGAWALSGGSASFAVADGVGTVSLTPSNTRIARLGVSATDTVIRVSISADAVATGGAATATVIGRQVGASNYSARVRFEVGGGVRLYLLRDEVALGSYLMPGFTYTPGTVLNVAYSTTGASPTTLAAKVWKSTDPEPAAWQVTATDTTAGMQAAGTVGLMNTLSSASTLSSMVFKWDDLSVTKP</sequence>
<evidence type="ECO:0000313" key="15">
    <source>
        <dbReference type="EMBL" id="MDQ0646865.1"/>
    </source>
</evidence>
<keyword evidence="11" id="KW-0624">Polysaccharide degradation</keyword>
<accession>A0AAW8EVK5</accession>
<evidence type="ECO:0000256" key="5">
    <source>
        <dbReference type="ARBA" id="ARBA00022737"/>
    </source>
</evidence>
<dbReference type="PANTHER" id="PTHR46730:SF4">
    <property type="entry name" value="POLYCYSTIC KIDNEY DISEASE PROTEIN 1-LIKE 1"/>
    <property type="match status" value="1"/>
</dbReference>
<dbReference type="SUPFAM" id="SSF49265">
    <property type="entry name" value="Fibronectin type III"/>
    <property type="match status" value="1"/>
</dbReference>
<keyword evidence="11" id="KW-0119">Carbohydrate metabolism</keyword>
<feature type="domain" description="Fibronectin type-III" evidence="14">
    <location>
        <begin position="505"/>
        <end position="605"/>
    </location>
</feature>
<dbReference type="InterPro" id="IPR022409">
    <property type="entry name" value="PKD/Chitinase_dom"/>
</dbReference>
<dbReference type="SUPFAM" id="SSF49299">
    <property type="entry name" value="PKD domain"/>
    <property type="match status" value="5"/>
</dbReference>